<evidence type="ECO:0000256" key="3">
    <source>
        <dbReference type="PROSITE-ProRule" id="PRU01191"/>
    </source>
</evidence>
<evidence type="ECO:0000256" key="1">
    <source>
        <dbReference type="ARBA" id="ARBA00023015"/>
    </source>
</evidence>
<name>U5D4Y0_AMBTC</name>
<dbReference type="InterPro" id="IPR005202">
    <property type="entry name" value="TF_GRAS"/>
</dbReference>
<evidence type="ECO:0000256" key="2">
    <source>
        <dbReference type="ARBA" id="ARBA00023163"/>
    </source>
</evidence>
<evidence type="ECO:0000256" key="4">
    <source>
        <dbReference type="SAM" id="MobiDB-lite"/>
    </source>
</evidence>
<dbReference type="HOGENOM" id="CLU_013139_1_0_1"/>
<feature type="region of interest" description="SAW" evidence="3">
    <location>
        <begin position="695"/>
        <end position="765"/>
    </location>
</feature>
<dbReference type="Proteomes" id="UP000017836">
    <property type="component" value="Unassembled WGS sequence"/>
</dbReference>
<dbReference type="GO" id="GO:0003700">
    <property type="term" value="F:DNA-binding transcription factor activity"/>
    <property type="evidence" value="ECO:0000318"/>
    <property type="project" value="GO_Central"/>
</dbReference>
<evidence type="ECO:0000313" key="6">
    <source>
        <dbReference type="Proteomes" id="UP000017836"/>
    </source>
</evidence>
<dbReference type="Pfam" id="PF03514">
    <property type="entry name" value="GRAS"/>
    <property type="match status" value="1"/>
</dbReference>
<dbReference type="GO" id="GO:0043565">
    <property type="term" value="F:sequence-specific DNA binding"/>
    <property type="evidence" value="ECO:0000318"/>
    <property type="project" value="GO_Central"/>
</dbReference>
<organism evidence="5 6">
    <name type="scientific">Amborella trichopoda</name>
    <dbReference type="NCBI Taxonomy" id="13333"/>
    <lineage>
        <taxon>Eukaryota</taxon>
        <taxon>Viridiplantae</taxon>
        <taxon>Streptophyta</taxon>
        <taxon>Embryophyta</taxon>
        <taxon>Tracheophyta</taxon>
        <taxon>Spermatophyta</taxon>
        <taxon>Magnoliopsida</taxon>
        <taxon>Amborellales</taxon>
        <taxon>Amborellaceae</taxon>
        <taxon>Amborella</taxon>
    </lineage>
</organism>
<feature type="compositionally biased region" description="Pro residues" evidence="4">
    <location>
        <begin position="213"/>
        <end position="249"/>
    </location>
</feature>
<dbReference type="EMBL" id="KI392384">
    <property type="protein sequence ID" value="ERN17280.1"/>
    <property type="molecule type" value="Genomic_DNA"/>
</dbReference>
<dbReference type="GO" id="GO:0005634">
    <property type="term" value="C:nucleus"/>
    <property type="evidence" value="ECO:0000318"/>
    <property type="project" value="GO_Central"/>
</dbReference>
<dbReference type="STRING" id="13333.U5D4Y0"/>
<feature type="compositionally biased region" description="Low complexity" evidence="4">
    <location>
        <begin position="93"/>
        <end position="109"/>
    </location>
</feature>
<keyword evidence="2" id="KW-0804">Transcription</keyword>
<dbReference type="OMA" id="YNMIFKI"/>
<comment type="caution">
    <text evidence="3">Lacks conserved residue(s) required for the propagation of feature annotation.</text>
</comment>
<evidence type="ECO:0000313" key="5">
    <source>
        <dbReference type="EMBL" id="ERN17280.1"/>
    </source>
</evidence>
<gene>
    <name evidence="5" type="ORF">AMTR_s00044p00228020</name>
</gene>
<dbReference type="PROSITE" id="PS50985">
    <property type="entry name" value="GRAS"/>
    <property type="match status" value="1"/>
</dbReference>
<feature type="region of interest" description="Disordered" evidence="4">
    <location>
        <begin position="189"/>
        <end position="258"/>
    </location>
</feature>
<sequence length="766" mass="83835">MKGMPYNLQSQGVQIQVTKDWRKPVAIVCSNSSSEPTSVLDLRRSPSPTSTSTLSSSLGGGSVTPDPVPNSEASGSKREEWVSEFQAMELPPSSSSAANTHSSHSNSNTKPCLNMEDWEAMLMESASSPAHPIINSGDTGPGSSLMKWIMGEIEEPKLTHFDEPMETGFGDQVLASGFSFPEPINPSLPAVSFPRPSNSPILSPSSPVKNQNPNPPPNRPPPPFLSPPSPAKNIPPPSPAPPFLSPPLPVKNNAPTSFPLQQSPPSCFSLQNAYLPASTASANLVVPNPLFYQQQFQQLHLQQMELPPQKMEMVEEKLQLPPHLQSQLFMNQGSGPNSPMGFQNSTTMPRQSPPFFHPLQSEMALVMNGKQRGACMRGMGGDREESPQQLQQHQLALVDQLLKAAELVEAGNAGPARAILARLNHQLSPLGNPLHRAAFYFKQALLSLLCNPQPPHQLSRSSSTPSSSSSFCSANPFEIVHKIGAFKAFSEIFPFSQFSNFTCNQALLESLDDASLSNPIHIIDFEIGFGGQWSSFMQELAVKLGSAPPILLKITAVVPSAHDPIEMSLVRENLYHFARDSNIHFEFGTVHFESLDPTAFVGGAVVNFPIGAHRSFPGADFLSLLRLVKAIHPKIVVSTELPCDRIDASFFQHFLLSLESFSIFLDSLESACLDPGVLAKIERFFVQPKIESVVLSRHRIEKLPPWRTLFASAGFAPITLSNFTESQAQEIMKRVQVEGFHVEKRHSMLVLCWQNKELLSASAWRC</sequence>
<feature type="short sequence motif" description="VHIID" evidence="3">
    <location>
        <begin position="520"/>
        <end position="524"/>
    </location>
</feature>
<dbReference type="GO" id="GO:0006355">
    <property type="term" value="P:regulation of DNA-templated transcription"/>
    <property type="evidence" value="ECO:0000318"/>
    <property type="project" value="GO_Central"/>
</dbReference>
<feature type="compositionally biased region" description="Low complexity" evidence="4">
    <location>
        <begin position="194"/>
        <end position="212"/>
    </location>
</feature>
<proteinExistence type="inferred from homology"/>
<accession>U5D4Y0</accession>
<dbReference type="PANTHER" id="PTHR31636">
    <property type="entry name" value="OSJNBA0084A10.13 PROTEIN-RELATED"/>
    <property type="match status" value="1"/>
</dbReference>
<reference evidence="6" key="1">
    <citation type="journal article" date="2013" name="Science">
        <title>The Amborella genome and the evolution of flowering plants.</title>
        <authorList>
            <consortium name="Amborella Genome Project"/>
        </authorList>
    </citation>
    <scope>NUCLEOTIDE SEQUENCE [LARGE SCALE GENOMIC DNA]</scope>
</reference>
<dbReference type="Gramene" id="ERN17280">
    <property type="protein sequence ID" value="ERN17280"/>
    <property type="gene ID" value="AMTR_s00044p00228020"/>
</dbReference>
<dbReference type="KEGG" id="atr:18445615"/>
<dbReference type="AlphaFoldDB" id="U5D4Y0"/>
<dbReference type="eggNOG" id="ENOG502QQQC">
    <property type="taxonomic scope" value="Eukaryota"/>
</dbReference>
<comment type="similarity">
    <text evidence="3">Belongs to the GRAS family.</text>
</comment>
<keyword evidence="6" id="KW-1185">Reference proteome</keyword>
<keyword evidence="1" id="KW-0805">Transcription regulation</keyword>
<feature type="region of interest" description="Disordered" evidence="4">
    <location>
        <begin position="30"/>
        <end position="111"/>
    </location>
</feature>
<dbReference type="OrthoDB" id="666726at2759"/>
<feature type="compositionally biased region" description="Low complexity" evidence="4">
    <location>
        <begin position="45"/>
        <end position="57"/>
    </location>
</feature>
<protein>
    <submittedName>
        <fullName evidence="5">Uncharacterized protein</fullName>
    </submittedName>
</protein>